<dbReference type="PRINTS" id="PR00719">
    <property type="entry name" value="LMWPTPASE"/>
</dbReference>
<dbReference type="GO" id="GO:0004725">
    <property type="term" value="F:protein tyrosine phosphatase activity"/>
    <property type="evidence" value="ECO:0007669"/>
    <property type="project" value="UniProtKB-EC"/>
</dbReference>
<keyword evidence="3" id="KW-0378">Hydrolase</keyword>
<dbReference type="SUPFAM" id="SSF52788">
    <property type="entry name" value="Phosphotyrosine protein phosphatases I"/>
    <property type="match status" value="1"/>
</dbReference>
<dbReference type="Pfam" id="PF01451">
    <property type="entry name" value="LMWPc"/>
    <property type="match status" value="1"/>
</dbReference>
<dbReference type="RefSeq" id="WP_066433695.1">
    <property type="nucleotide sequence ID" value="NZ_LZRN01000016.1"/>
</dbReference>
<evidence type="ECO:0000256" key="6">
    <source>
        <dbReference type="PIRSR" id="PIRSR617867-1"/>
    </source>
</evidence>
<dbReference type="Gene3D" id="3.30.470.20">
    <property type="entry name" value="ATP-grasp fold, B domain"/>
    <property type="match status" value="1"/>
</dbReference>
<accession>A0A1A7QZS7</accession>
<dbReference type="STRING" id="49280.A9996_09440"/>
<protein>
    <recommendedName>
        <fullName evidence="2">protein-tyrosine-phosphatase</fullName>
        <ecNumber evidence="2">3.1.3.48</ecNumber>
    </recommendedName>
</protein>
<keyword evidence="7" id="KW-0547">Nucleotide-binding</keyword>
<feature type="active site" description="Nucleophile" evidence="6">
    <location>
        <position position="443"/>
    </location>
</feature>
<dbReference type="GO" id="GO:0046872">
    <property type="term" value="F:metal ion binding"/>
    <property type="evidence" value="ECO:0007669"/>
    <property type="project" value="InterPro"/>
</dbReference>
<dbReference type="InterPro" id="IPR050438">
    <property type="entry name" value="LMW_PTPase"/>
</dbReference>
<dbReference type="Proteomes" id="UP000248987">
    <property type="component" value="Unassembled WGS sequence"/>
</dbReference>
<feature type="domain" description="ATP-grasp" evidence="8">
    <location>
        <begin position="124"/>
        <end position="314"/>
    </location>
</feature>
<dbReference type="InterPro" id="IPR036196">
    <property type="entry name" value="Ptyr_pPase_sf"/>
</dbReference>
<organism evidence="9 10">
    <name type="scientific">Gelidibacter algens</name>
    <dbReference type="NCBI Taxonomy" id="49280"/>
    <lineage>
        <taxon>Bacteria</taxon>
        <taxon>Pseudomonadati</taxon>
        <taxon>Bacteroidota</taxon>
        <taxon>Flavobacteriia</taxon>
        <taxon>Flavobacteriales</taxon>
        <taxon>Flavobacteriaceae</taxon>
        <taxon>Gelidibacter</taxon>
    </lineage>
</organism>
<dbReference type="Gene3D" id="3.40.50.2300">
    <property type="match status" value="1"/>
</dbReference>
<evidence type="ECO:0000256" key="2">
    <source>
        <dbReference type="ARBA" id="ARBA00013064"/>
    </source>
</evidence>
<dbReference type="EMBL" id="QLLQ01000010">
    <property type="protein sequence ID" value="RAJ22247.1"/>
    <property type="molecule type" value="Genomic_DNA"/>
</dbReference>
<dbReference type="PANTHER" id="PTHR11717:SF31">
    <property type="entry name" value="LOW MOLECULAR WEIGHT PROTEIN-TYROSINE-PHOSPHATASE ETP-RELATED"/>
    <property type="match status" value="1"/>
</dbReference>
<gene>
    <name evidence="9" type="ORF">LX77_02558</name>
</gene>
<sequence length="584" mass="66354">MTFNNNQLSVLLTNIQERSAQGAWKSLDKARIPVILSTTAKGLLLMDRKENVEVHPCPDTEFYDFKNWVYSKINSDNGLLILPINEAIMFACDTLRKAHPEMANRFIMPSSSSLHYTLSKFNATKAAIKANIKTPETFFIKESGSDVINLPSKSLKYPRILKWDNVLNPEGNYEKGSLRVVANTIELEDSAAELAPSNCSIILQDMVPGHGVGAFFLRQNGKILLRFAHRRLHEVPWTGGVSAYCESSDDQEVLEAGERMLEAINYEGLAMVEFRKENGKSPLFLEINGRLWGSLGLALKAGADFPKAMVEYHCQQKTSVKQPSLKNKVRWHEPGFDMMFLQSLWTEQSKSRNETAPKLKGLCQVIINFINPNIGNDWMRLNEPIHTSKRYLRLVKHQLSYLKRAIIRSLEKEKTSSIVEETALRTQILGKDLHSVQNILFVCYGNICRSPYTELKWEQLRLENPQLPKSISVGFHDNVARTTPARFQSVARNLGVELTNHRSRRITEELVENADLIIAMDQRNLQDIQREFPEAMKKTILLGAIHTSANPEILDPYGQKIGTGGQIYRRLDIELDHLKNSILQ</sequence>
<keyword evidence="4" id="KW-0904">Protein phosphatase</keyword>
<evidence type="ECO:0000256" key="7">
    <source>
        <dbReference type="PROSITE-ProRule" id="PRU00409"/>
    </source>
</evidence>
<dbReference type="Pfam" id="PF15632">
    <property type="entry name" value="ATPgrasp_Ter"/>
    <property type="match status" value="1"/>
</dbReference>
<dbReference type="PANTHER" id="PTHR11717">
    <property type="entry name" value="LOW MOLECULAR WEIGHT PROTEIN TYROSINE PHOSPHATASE"/>
    <property type="match status" value="1"/>
</dbReference>
<comment type="caution">
    <text evidence="9">The sequence shown here is derived from an EMBL/GenBank/DDBJ whole genome shotgun (WGS) entry which is preliminary data.</text>
</comment>
<evidence type="ECO:0000256" key="5">
    <source>
        <dbReference type="ARBA" id="ARBA00051722"/>
    </source>
</evidence>
<evidence type="ECO:0000256" key="4">
    <source>
        <dbReference type="ARBA" id="ARBA00022912"/>
    </source>
</evidence>
<dbReference type="PROSITE" id="PS50975">
    <property type="entry name" value="ATP_GRASP"/>
    <property type="match status" value="1"/>
</dbReference>
<reference evidence="9 10" key="1">
    <citation type="submission" date="2018-06" db="EMBL/GenBank/DDBJ databases">
        <title>Genomic Encyclopedia of Archaeal and Bacterial Type Strains, Phase II (KMG-II): from individual species to whole genera.</title>
        <authorList>
            <person name="Goeker M."/>
        </authorList>
    </citation>
    <scope>NUCLEOTIDE SEQUENCE [LARGE SCALE GENOMIC DNA]</scope>
    <source>
        <strain evidence="9 10">DSM 12408</strain>
    </source>
</reference>
<keyword evidence="7" id="KW-0067">ATP-binding</keyword>
<dbReference type="InterPro" id="IPR011761">
    <property type="entry name" value="ATP-grasp"/>
</dbReference>
<comment type="catalytic activity">
    <reaction evidence="5">
        <text>O-phospho-L-tyrosyl-[protein] + H2O = L-tyrosyl-[protein] + phosphate</text>
        <dbReference type="Rhea" id="RHEA:10684"/>
        <dbReference type="Rhea" id="RHEA-COMP:10136"/>
        <dbReference type="Rhea" id="RHEA-COMP:20101"/>
        <dbReference type="ChEBI" id="CHEBI:15377"/>
        <dbReference type="ChEBI" id="CHEBI:43474"/>
        <dbReference type="ChEBI" id="CHEBI:46858"/>
        <dbReference type="ChEBI" id="CHEBI:61978"/>
        <dbReference type="EC" id="3.1.3.48"/>
    </reaction>
</comment>
<evidence type="ECO:0000256" key="3">
    <source>
        <dbReference type="ARBA" id="ARBA00022801"/>
    </source>
</evidence>
<dbReference type="OrthoDB" id="9803907at2"/>
<dbReference type="SMART" id="SM00226">
    <property type="entry name" value="LMWPc"/>
    <property type="match status" value="1"/>
</dbReference>
<comment type="similarity">
    <text evidence="1">Belongs to the low molecular weight phosphotyrosine protein phosphatase family.</text>
</comment>
<keyword evidence="10" id="KW-1185">Reference proteome</keyword>
<dbReference type="AlphaFoldDB" id="A0A1A7QZS7"/>
<evidence type="ECO:0000313" key="10">
    <source>
        <dbReference type="Proteomes" id="UP000248987"/>
    </source>
</evidence>
<evidence type="ECO:0000313" key="9">
    <source>
        <dbReference type="EMBL" id="RAJ22247.1"/>
    </source>
</evidence>
<proteinExistence type="inferred from homology"/>
<feature type="active site" description="Proton donor" evidence="6">
    <location>
        <position position="555"/>
    </location>
</feature>
<dbReference type="InterPro" id="IPR023485">
    <property type="entry name" value="Ptyr_pPase"/>
</dbReference>
<dbReference type="InterPro" id="IPR017867">
    <property type="entry name" value="Tyr_phospatase_low_mol_wt"/>
</dbReference>
<dbReference type="GO" id="GO:0005524">
    <property type="term" value="F:ATP binding"/>
    <property type="evidence" value="ECO:0007669"/>
    <property type="project" value="UniProtKB-UniRule"/>
</dbReference>
<name>A0A1A7QZS7_9FLAO</name>
<evidence type="ECO:0000256" key="1">
    <source>
        <dbReference type="ARBA" id="ARBA00011063"/>
    </source>
</evidence>
<evidence type="ECO:0000259" key="8">
    <source>
        <dbReference type="PROSITE" id="PS50975"/>
    </source>
</evidence>
<feature type="active site" evidence="6">
    <location>
        <position position="449"/>
    </location>
</feature>
<dbReference type="EC" id="3.1.3.48" evidence="2"/>
<dbReference type="SUPFAM" id="SSF56059">
    <property type="entry name" value="Glutathione synthetase ATP-binding domain-like"/>
    <property type="match status" value="1"/>
</dbReference>